<gene>
    <name evidence="1" type="ORF">PACLA_8A021167</name>
</gene>
<name>A0A7D9DE94_PARCT</name>
<evidence type="ECO:0000313" key="1">
    <source>
        <dbReference type="EMBL" id="CAB3982674.1"/>
    </source>
</evidence>
<evidence type="ECO:0000313" key="2">
    <source>
        <dbReference type="Proteomes" id="UP001152795"/>
    </source>
</evidence>
<comment type="caution">
    <text evidence="1">The sequence shown here is derived from an EMBL/GenBank/DDBJ whole genome shotgun (WGS) entry which is preliminary data.</text>
</comment>
<sequence>MCEATNFVITSSKRQISERRRALFRSVDGDMFYPLSVWPNDMRSAFRKKPIGDEETFKLALFLMGNGCPPTMIKDWIVSSTFWDKNKTVKRWEQKVFVYGSI</sequence>
<dbReference type="EMBL" id="CACRXK020000530">
    <property type="protein sequence ID" value="CAB3982674.1"/>
    <property type="molecule type" value="Genomic_DNA"/>
</dbReference>
<dbReference type="Proteomes" id="UP001152795">
    <property type="component" value="Unassembled WGS sequence"/>
</dbReference>
<reference evidence="1" key="1">
    <citation type="submission" date="2020-04" db="EMBL/GenBank/DDBJ databases">
        <authorList>
            <person name="Alioto T."/>
            <person name="Alioto T."/>
            <person name="Gomez Garrido J."/>
        </authorList>
    </citation>
    <scope>NUCLEOTIDE SEQUENCE</scope>
    <source>
        <strain evidence="1">A484AB</strain>
    </source>
</reference>
<keyword evidence="2" id="KW-1185">Reference proteome</keyword>
<dbReference type="AlphaFoldDB" id="A0A7D9DE94"/>
<protein>
    <submittedName>
        <fullName evidence="1">Uncharacterized protein</fullName>
    </submittedName>
</protein>
<accession>A0A7D9DE94</accession>
<organism evidence="1 2">
    <name type="scientific">Paramuricea clavata</name>
    <name type="common">Red gorgonian</name>
    <name type="synonym">Violescent sea-whip</name>
    <dbReference type="NCBI Taxonomy" id="317549"/>
    <lineage>
        <taxon>Eukaryota</taxon>
        <taxon>Metazoa</taxon>
        <taxon>Cnidaria</taxon>
        <taxon>Anthozoa</taxon>
        <taxon>Octocorallia</taxon>
        <taxon>Malacalcyonacea</taxon>
        <taxon>Plexauridae</taxon>
        <taxon>Paramuricea</taxon>
    </lineage>
</organism>
<dbReference type="OrthoDB" id="6005645at2759"/>
<proteinExistence type="predicted"/>